<dbReference type="GO" id="GO:0008745">
    <property type="term" value="F:N-acetylmuramoyl-L-alanine amidase activity"/>
    <property type="evidence" value="ECO:0007669"/>
    <property type="project" value="InterPro"/>
</dbReference>
<feature type="domain" description="N-acetylmuramoyl-L-alanine amidase" evidence="1">
    <location>
        <begin position="8"/>
        <end position="147"/>
    </location>
</feature>
<sequence length="199" mass="22113">MTYHPLSAVKYLTIHYSATPIERSYSLADIDAMHVRRGFNGIGYHAYGPRTGGWQEGRKVTEAGRFEQGAHSKGENDEALGYCYEGGVSTADLNHGYDTRTPAQKKAMIEWIDTMLALTGGDGIDPSKGPVVRGHKDMPGAATQCPGFDAGAWWIEVQRQRAVKRSFTAVEEEMQRQHAKLVPSWLRWLVRAFGAEIKT</sequence>
<dbReference type="SUPFAM" id="SSF55846">
    <property type="entry name" value="N-acetylmuramoyl-L-alanine amidase-like"/>
    <property type="match status" value="1"/>
</dbReference>
<name>W4HG16_9RHOB</name>
<dbReference type="RefSeq" id="WP_043847180.1">
    <property type="nucleotide sequence ID" value="NZ_AQQW01000021.1"/>
</dbReference>
<dbReference type="STRING" id="1379903.ATO8_19974"/>
<dbReference type="Gene3D" id="3.40.80.10">
    <property type="entry name" value="Peptidoglycan recognition protein-like"/>
    <property type="match status" value="1"/>
</dbReference>
<evidence type="ECO:0000313" key="3">
    <source>
        <dbReference type="Proteomes" id="UP000019063"/>
    </source>
</evidence>
<dbReference type="InterPro" id="IPR036505">
    <property type="entry name" value="Amidase/PGRP_sf"/>
</dbReference>
<dbReference type="AlphaFoldDB" id="W4HG16"/>
<evidence type="ECO:0000259" key="1">
    <source>
        <dbReference type="Pfam" id="PF01510"/>
    </source>
</evidence>
<organism evidence="2 3">
    <name type="scientific">Roseivivax marinus</name>
    <dbReference type="NCBI Taxonomy" id="1379903"/>
    <lineage>
        <taxon>Bacteria</taxon>
        <taxon>Pseudomonadati</taxon>
        <taxon>Pseudomonadota</taxon>
        <taxon>Alphaproteobacteria</taxon>
        <taxon>Rhodobacterales</taxon>
        <taxon>Roseobacteraceae</taxon>
        <taxon>Roseivivax</taxon>
    </lineage>
</organism>
<evidence type="ECO:0000313" key="2">
    <source>
        <dbReference type="EMBL" id="ETW10910.1"/>
    </source>
</evidence>
<protein>
    <submittedName>
        <fullName evidence="2">N-acetylmuramoyl-L-alanine amidase</fullName>
    </submittedName>
</protein>
<accession>W4HG16</accession>
<reference evidence="2 3" key="1">
    <citation type="journal article" date="2014" name="Antonie Van Leeuwenhoek">
        <title>Roseivivax atlanticus sp. nov., isolated from surface seawater of the Atlantic Ocean.</title>
        <authorList>
            <person name="Li G."/>
            <person name="Lai Q."/>
            <person name="Liu X."/>
            <person name="Sun F."/>
            <person name="Shao Z."/>
        </authorList>
    </citation>
    <scope>NUCLEOTIDE SEQUENCE [LARGE SCALE GENOMIC DNA]</scope>
    <source>
        <strain evidence="2 3">22II-s10s</strain>
    </source>
</reference>
<dbReference type="EMBL" id="AQQW01000021">
    <property type="protein sequence ID" value="ETW10910.1"/>
    <property type="molecule type" value="Genomic_DNA"/>
</dbReference>
<dbReference type="InterPro" id="IPR002502">
    <property type="entry name" value="Amidase_domain"/>
</dbReference>
<dbReference type="Proteomes" id="UP000019063">
    <property type="component" value="Unassembled WGS sequence"/>
</dbReference>
<dbReference type="CDD" id="cd06583">
    <property type="entry name" value="PGRP"/>
    <property type="match status" value="1"/>
</dbReference>
<dbReference type="GO" id="GO:0009253">
    <property type="term" value="P:peptidoglycan catabolic process"/>
    <property type="evidence" value="ECO:0007669"/>
    <property type="project" value="InterPro"/>
</dbReference>
<dbReference type="eggNOG" id="COG3023">
    <property type="taxonomic scope" value="Bacteria"/>
</dbReference>
<comment type="caution">
    <text evidence="2">The sequence shown here is derived from an EMBL/GenBank/DDBJ whole genome shotgun (WGS) entry which is preliminary data.</text>
</comment>
<dbReference type="Pfam" id="PF01510">
    <property type="entry name" value="Amidase_2"/>
    <property type="match status" value="1"/>
</dbReference>
<proteinExistence type="predicted"/>
<keyword evidence="3" id="KW-1185">Reference proteome</keyword>
<gene>
    <name evidence="2" type="ORF">ATO8_19974</name>
</gene>